<evidence type="ECO:0000313" key="2">
    <source>
        <dbReference type="Proteomes" id="UP000004671"/>
    </source>
</evidence>
<dbReference type="PaxDb" id="880073-Calab_3238"/>
<name>H1XV09_CALAY</name>
<reference evidence="1 2" key="1">
    <citation type="submission" date="2011-09" db="EMBL/GenBank/DDBJ databases">
        <title>The permanent draft genome of Caldithrix abyssi DSM 13497.</title>
        <authorList>
            <consortium name="US DOE Joint Genome Institute (JGI-PGF)"/>
            <person name="Lucas S."/>
            <person name="Han J."/>
            <person name="Lapidus A."/>
            <person name="Bruce D."/>
            <person name="Goodwin L."/>
            <person name="Pitluck S."/>
            <person name="Peters L."/>
            <person name="Kyrpides N."/>
            <person name="Mavromatis K."/>
            <person name="Ivanova N."/>
            <person name="Mikhailova N."/>
            <person name="Chertkov O."/>
            <person name="Detter J.C."/>
            <person name="Tapia R."/>
            <person name="Han C."/>
            <person name="Land M."/>
            <person name="Hauser L."/>
            <person name="Markowitz V."/>
            <person name="Cheng J.-F."/>
            <person name="Hugenholtz P."/>
            <person name="Woyke T."/>
            <person name="Wu D."/>
            <person name="Spring S."/>
            <person name="Brambilla E."/>
            <person name="Klenk H.-P."/>
            <person name="Eisen J.A."/>
        </authorList>
    </citation>
    <scope>NUCLEOTIDE SEQUENCE [LARGE SCALE GENOMIC DNA]</scope>
    <source>
        <strain evidence="1 2">DSM 13497</strain>
    </source>
</reference>
<evidence type="ECO:0000313" key="1">
    <source>
        <dbReference type="EMBL" id="EHO42842.1"/>
    </source>
</evidence>
<gene>
    <name evidence="1" type="ORF">Calab_3238</name>
</gene>
<keyword evidence="2" id="KW-1185">Reference proteome</keyword>
<dbReference type="Proteomes" id="UP000004671">
    <property type="component" value="Chromosome"/>
</dbReference>
<proteinExistence type="predicted"/>
<protein>
    <submittedName>
        <fullName evidence="1">Uncharacterized protein</fullName>
    </submittedName>
</protein>
<sequence length="55" mass="6035">MEGLSQINGCFDYAQQPIFDYSQQLLFNFAQQPYSRSLSAVEGSVAEGSAVKCLP</sequence>
<dbReference type="InParanoid" id="H1XV09"/>
<dbReference type="EMBL" id="CM001402">
    <property type="protein sequence ID" value="EHO42842.1"/>
    <property type="molecule type" value="Genomic_DNA"/>
</dbReference>
<dbReference type="AlphaFoldDB" id="H1XV09"/>
<accession>H1XV09</accession>
<dbReference type="HOGENOM" id="CLU_3023328_0_0_0"/>
<organism evidence="1 2">
    <name type="scientific">Caldithrix abyssi DSM 13497</name>
    <dbReference type="NCBI Taxonomy" id="880073"/>
    <lineage>
        <taxon>Bacteria</taxon>
        <taxon>Pseudomonadati</taxon>
        <taxon>Calditrichota</taxon>
        <taxon>Calditrichia</taxon>
        <taxon>Calditrichales</taxon>
        <taxon>Calditrichaceae</taxon>
        <taxon>Caldithrix</taxon>
    </lineage>
</organism>